<gene>
    <name evidence="1" type="ORF">ACG33_12750</name>
</gene>
<dbReference type="KEGG" id="sdf:ACG33_12750"/>
<evidence type="ECO:0000313" key="1">
    <source>
        <dbReference type="EMBL" id="AMN47950.1"/>
    </source>
</evidence>
<dbReference type="Proteomes" id="UP000070250">
    <property type="component" value="Chromosome"/>
</dbReference>
<sequence length="83" mass="9534">MAPSHDDCCGGVKAKEWFLAPEPVITERFTFHDLRAKRASDAEDVMEANEALTHDDLRTTQKIYRRKPRSQSGRENIRQLAGY</sequence>
<protein>
    <recommendedName>
        <fullName evidence="3">Integrase</fullName>
    </recommendedName>
</protein>
<name>A0A127FDV1_STEDE</name>
<organism evidence="1 2">
    <name type="scientific">Steroidobacter denitrificans</name>
    <dbReference type="NCBI Taxonomy" id="465721"/>
    <lineage>
        <taxon>Bacteria</taxon>
        <taxon>Pseudomonadati</taxon>
        <taxon>Pseudomonadota</taxon>
        <taxon>Gammaproteobacteria</taxon>
        <taxon>Steroidobacterales</taxon>
        <taxon>Steroidobacteraceae</taxon>
        <taxon>Steroidobacter</taxon>
    </lineage>
</organism>
<evidence type="ECO:0008006" key="3">
    <source>
        <dbReference type="Google" id="ProtNLM"/>
    </source>
</evidence>
<reference evidence="1 2" key="1">
    <citation type="submission" date="2015-06" db="EMBL/GenBank/DDBJ databases">
        <title>A Comprehensive Approach to Explore the Metabolic and Phylogenetic Diversity of Bacterial Steroid Degradation in the Environment: Testosterone as an Example.</title>
        <authorList>
            <person name="Yang F.-C."/>
            <person name="Chen Y.-L."/>
            <person name="Yu C.-P."/>
            <person name="Tang S.-L."/>
            <person name="Wang P.-H."/>
            <person name="Ismail W."/>
            <person name="Wang C.-H."/>
            <person name="Yang C.-Y."/>
            <person name="Chiang Y.-R."/>
        </authorList>
    </citation>
    <scope>NUCLEOTIDE SEQUENCE [LARGE SCALE GENOMIC DNA]</scope>
    <source>
        <strain evidence="1 2">DSM 18526</strain>
    </source>
</reference>
<dbReference type="EMBL" id="CP011971">
    <property type="protein sequence ID" value="AMN47950.1"/>
    <property type="molecule type" value="Genomic_DNA"/>
</dbReference>
<proteinExistence type="predicted"/>
<accession>A0A127FDV1</accession>
<dbReference type="AlphaFoldDB" id="A0A127FDV1"/>
<keyword evidence="2" id="KW-1185">Reference proteome</keyword>
<evidence type="ECO:0000313" key="2">
    <source>
        <dbReference type="Proteomes" id="UP000070250"/>
    </source>
</evidence>